<dbReference type="InterPro" id="IPR053150">
    <property type="entry name" value="Teicoplanin_resist-assoc"/>
</dbReference>
<feature type="transmembrane region" description="Helical" evidence="2">
    <location>
        <begin position="166"/>
        <end position="187"/>
    </location>
</feature>
<feature type="transmembrane region" description="Helical" evidence="2">
    <location>
        <begin position="307"/>
        <end position="328"/>
    </location>
</feature>
<dbReference type="Pfam" id="PF04892">
    <property type="entry name" value="VanZ"/>
    <property type="match status" value="1"/>
</dbReference>
<gene>
    <name evidence="4" type="ORF">BBLFYP81_02061</name>
</gene>
<feature type="domain" description="VanZ-like" evidence="3">
    <location>
        <begin position="53"/>
        <end position="183"/>
    </location>
</feature>
<reference evidence="4" key="1">
    <citation type="submission" date="2019-11" db="EMBL/GenBank/DDBJ databases">
        <authorList>
            <person name="Feng L."/>
        </authorList>
    </citation>
    <scope>NUCLEOTIDE SEQUENCE</scope>
    <source>
        <strain evidence="4">BbreveLFYP81</strain>
    </source>
</reference>
<feature type="transmembrane region" description="Helical" evidence="2">
    <location>
        <begin position="12"/>
        <end position="35"/>
    </location>
</feature>
<evidence type="ECO:0000256" key="2">
    <source>
        <dbReference type="SAM" id="Phobius"/>
    </source>
</evidence>
<organism evidence="4">
    <name type="scientific">Bifidobacterium breve</name>
    <dbReference type="NCBI Taxonomy" id="1685"/>
    <lineage>
        <taxon>Bacteria</taxon>
        <taxon>Bacillati</taxon>
        <taxon>Actinomycetota</taxon>
        <taxon>Actinomycetes</taxon>
        <taxon>Bifidobacteriales</taxon>
        <taxon>Bifidobacteriaceae</taxon>
        <taxon>Bifidobacterium</taxon>
    </lineage>
</organism>
<dbReference type="PANTHER" id="PTHR36834">
    <property type="entry name" value="MEMBRANE PROTEIN-RELATED"/>
    <property type="match status" value="1"/>
</dbReference>
<evidence type="ECO:0000313" key="4">
    <source>
        <dbReference type="EMBL" id="VYT20443.1"/>
    </source>
</evidence>
<keyword evidence="2" id="KW-1133">Transmembrane helix</keyword>
<accession>A0A6N2UTL1</accession>
<dbReference type="PANTHER" id="PTHR36834:SF1">
    <property type="entry name" value="INTEGRAL MEMBRANE PROTEIN"/>
    <property type="match status" value="1"/>
</dbReference>
<keyword evidence="2" id="KW-0472">Membrane</keyword>
<feature type="transmembrane region" description="Helical" evidence="2">
    <location>
        <begin position="334"/>
        <end position="352"/>
    </location>
</feature>
<feature type="compositionally biased region" description="Polar residues" evidence="1">
    <location>
        <begin position="437"/>
        <end position="449"/>
    </location>
</feature>
<proteinExistence type="predicted"/>
<name>A0A6N2UTL1_BIFBR</name>
<feature type="transmembrane region" description="Helical" evidence="2">
    <location>
        <begin position="257"/>
        <end position="278"/>
    </location>
</feature>
<feature type="transmembrane region" description="Helical" evidence="2">
    <location>
        <begin position="128"/>
        <end position="154"/>
    </location>
</feature>
<feature type="region of interest" description="Disordered" evidence="1">
    <location>
        <begin position="387"/>
        <end position="449"/>
    </location>
</feature>
<feature type="transmembrane region" description="Helical" evidence="2">
    <location>
        <begin position="103"/>
        <end position="121"/>
    </location>
</feature>
<evidence type="ECO:0000259" key="3">
    <source>
        <dbReference type="Pfam" id="PF04892"/>
    </source>
</evidence>
<evidence type="ECO:0000256" key="1">
    <source>
        <dbReference type="SAM" id="MobiDB-lite"/>
    </source>
</evidence>
<keyword evidence="2" id="KW-0812">Transmembrane</keyword>
<sequence>MLTYLGYFSTSFTIAIVMWPILSAVLTLPILAGLYHRHHRMKLLSAGAAYLTVLYVLGLITFTLYPMPDDPEAFCAANAGQFAPQLDPLRFISDIQNGGLSGILQLVMNVVLFMPLGFVLTRWLRWRWWAVLIGGFAVSLFIESSQLSGFWGLYPCAYRQFDVNDLMTNTLGAMVGLAVAVLFGKWVPMAHMPERSEYNEHPGAVHRLVTFIIDMVFVALVYVPLTLLVTFLFYWAAEPLQNGDFMLFGGHLTVGVGWLNFLAPIGASLAFLIFEFLIPLGHKGRTLGGMYTHMTIETKPRKGIARAVFYILRTLIMGAMVVMFIIGFGHNAHIMHYTFYGFVILFLFAVFAHRMPWDFVPGSSVAPAPAVPVYGAADVAAAPAESSAANAHSDKEGAATVAGDDAVSGVPDSDAASKGAVNTKNTGDARAEDDESAATNPNTVGQDEK</sequence>
<feature type="transmembrane region" description="Helical" evidence="2">
    <location>
        <begin position="208"/>
        <end position="237"/>
    </location>
</feature>
<feature type="transmembrane region" description="Helical" evidence="2">
    <location>
        <begin position="47"/>
        <end position="65"/>
    </location>
</feature>
<dbReference type="InterPro" id="IPR006976">
    <property type="entry name" value="VanZ-like"/>
</dbReference>
<dbReference type="AlphaFoldDB" id="A0A6N2UTL1"/>
<protein>
    <submittedName>
        <fullName evidence="4">VanZ like family protein</fullName>
    </submittedName>
</protein>
<dbReference type="EMBL" id="CACRSN010000011">
    <property type="protein sequence ID" value="VYT20443.1"/>
    <property type="molecule type" value="Genomic_DNA"/>
</dbReference>